<keyword evidence="2" id="KW-1185">Reference proteome</keyword>
<gene>
    <name evidence="1" type="ORF">LMG32289_03914</name>
</gene>
<dbReference type="EMBL" id="CAJZAG010000007">
    <property type="protein sequence ID" value="CAG9177810.1"/>
    <property type="molecule type" value="Genomic_DNA"/>
</dbReference>
<sequence length="146" mass="16770">MLNLYDGDNVQEDLDRIRQVSLADGDLLDVFLTQIAESREAIWSLSQRAGEHPDPLFSVKVIECFQQRGFNVSRIRPLRLLSQYRVIVAFDAQNDDFYVLAVVRKKPHDAPAAIDPDSYDYEPDHPLSHRVCDEYDDLGIPRIRLG</sequence>
<protein>
    <submittedName>
        <fullName evidence="1">Uncharacterized protein</fullName>
    </submittedName>
</protein>
<comment type="caution">
    <text evidence="1">The sequence shown here is derived from an EMBL/GenBank/DDBJ whole genome shotgun (WGS) entry which is preliminary data.</text>
</comment>
<evidence type="ECO:0000313" key="2">
    <source>
        <dbReference type="Proteomes" id="UP000706525"/>
    </source>
</evidence>
<reference evidence="1 2" key="1">
    <citation type="submission" date="2021-08" db="EMBL/GenBank/DDBJ databases">
        <authorList>
            <person name="Peeters C."/>
        </authorList>
    </citation>
    <scope>NUCLEOTIDE SEQUENCE [LARGE SCALE GENOMIC DNA]</scope>
    <source>
        <strain evidence="1 2">LMG 32289</strain>
    </source>
</reference>
<organism evidence="1 2">
    <name type="scientific">Cupriavidus pampae</name>
    <dbReference type="NCBI Taxonomy" id="659251"/>
    <lineage>
        <taxon>Bacteria</taxon>
        <taxon>Pseudomonadati</taxon>
        <taxon>Pseudomonadota</taxon>
        <taxon>Betaproteobacteria</taxon>
        <taxon>Burkholderiales</taxon>
        <taxon>Burkholderiaceae</taxon>
        <taxon>Cupriavidus</taxon>
    </lineage>
</organism>
<evidence type="ECO:0000313" key="1">
    <source>
        <dbReference type="EMBL" id="CAG9177810.1"/>
    </source>
</evidence>
<accession>A0ABN7YZ20</accession>
<proteinExistence type="predicted"/>
<dbReference type="Proteomes" id="UP000706525">
    <property type="component" value="Unassembled WGS sequence"/>
</dbReference>
<name>A0ABN7YZ20_9BURK</name>